<evidence type="ECO:0000256" key="2">
    <source>
        <dbReference type="ARBA" id="ARBA00022862"/>
    </source>
</evidence>
<sequence>MSDVSFKGNPITVGGAFPKPGDAAPAFKLVGTDLADRTLADFAGKTKVLNIFPSVDTGVCAASVRRFNEVAAEHPDVVVLCVSADLPFAQNRFCGAEGLDKVTMLSLMRGREFLADYGVAQESGPLAGLAARAVVVLDGDDNVVYSELVPEITQEPDYEGALSALK</sequence>
<protein>
    <recommendedName>
        <fullName evidence="6">Thiol peroxidase</fullName>
        <shortName evidence="6">Tpx</shortName>
        <ecNumber evidence="6">1.11.1.24</ecNumber>
    </recommendedName>
    <alternativeName>
        <fullName evidence="6">Peroxiredoxin tpx</fullName>
        <shortName evidence="6">Prx</shortName>
    </alternativeName>
    <alternativeName>
        <fullName evidence="6">Thioredoxin peroxidase</fullName>
    </alternativeName>
    <alternativeName>
        <fullName evidence="6">Thioredoxin-dependent peroxiredoxin</fullName>
    </alternativeName>
</protein>
<feature type="domain" description="Thioredoxin" evidence="7">
    <location>
        <begin position="18"/>
        <end position="166"/>
    </location>
</feature>
<gene>
    <name evidence="6 8" type="primary">tpx</name>
    <name evidence="8" type="ORF">ACFFV7_23660</name>
</gene>
<dbReference type="SUPFAM" id="SSF52833">
    <property type="entry name" value="Thioredoxin-like"/>
    <property type="match status" value="1"/>
</dbReference>
<dbReference type="Gene3D" id="3.40.30.10">
    <property type="entry name" value="Glutaredoxin"/>
    <property type="match status" value="1"/>
</dbReference>
<keyword evidence="5 6" id="KW-0676">Redox-active center</keyword>
<comment type="caution">
    <text evidence="8">The sequence shown here is derived from an EMBL/GenBank/DDBJ whole genome shotgun (WGS) entry which is preliminary data.</text>
</comment>
<proteinExistence type="inferred from homology"/>
<evidence type="ECO:0000313" key="9">
    <source>
        <dbReference type="Proteomes" id="UP001589647"/>
    </source>
</evidence>
<comment type="subunit">
    <text evidence="6">Homodimer.</text>
</comment>
<dbReference type="CDD" id="cd03014">
    <property type="entry name" value="PRX_Atyp2cys"/>
    <property type="match status" value="1"/>
</dbReference>
<feature type="active site" description="Cysteine sulfenic acid (-SOH) intermediate" evidence="6">
    <location>
        <position position="60"/>
    </location>
</feature>
<comment type="catalytic activity">
    <reaction evidence="6">
        <text>a hydroperoxide + [thioredoxin]-dithiol = an alcohol + [thioredoxin]-disulfide + H2O</text>
        <dbReference type="Rhea" id="RHEA:62620"/>
        <dbReference type="Rhea" id="RHEA-COMP:10698"/>
        <dbReference type="Rhea" id="RHEA-COMP:10700"/>
        <dbReference type="ChEBI" id="CHEBI:15377"/>
        <dbReference type="ChEBI" id="CHEBI:29950"/>
        <dbReference type="ChEBI" id="CHEBI:30879"/>
        <dbReference type="ChEBI" id="CHEBI:35924"/>
        <dbReference type="ChEBI" id="CHEBI:50058"/>
        <dbReference type="EC" id="1.11.1.24"/>
    </reaction>
</comment>
<dbReference type="InterPro" id="IPR018219">
    <property type="entry name" value="Tpx_CS"/>
</dbReference>
<dbReference type="GO" id="GO:0004601">
    <property type="term" value="F:peroxidase activity"/>
    <property type="evidence" value="ECO:0007669"/>
    <property type="project" value="UniProtKB-KW"/>
</dbReference>
<comment type="function">
    <text evidence="6">Thiol-specific peroxidase that catalyzes the reduction of hydrogen peroxide and organic hydroperoxides to water and alcohols, respectively. Plays a role in cell protection against oxidative stress by detoxifying peroxides.</text>
</comment>
<dbReference type="PROSITE" id="PS51352">
    <property type="entry name" value="THIOREDOXIN_2"/>
    <property type="match status" value="1"/>
</dbReference>
<name>A0ABV5II48_9ACTN</name>
<dbReference type="PANTHER" id="PTHR43110:SF1">
    <property type="entry name" value="THIOL PEROXIDASE"/>
    <property type="match status" value="1"/>
</dbReference>
<dbReference type="PANTHER" id="PTHR43110">
    <property type="entry name" value="THIOL PEROXIDASE"/>
    <property type="match status" value="1"/>
</dbReference>
<keyword evidence="9" id="KW-1185">Reference proteome</keyword>
<keyword evidence="3 6" id="KW-0560">Oxidoreductase</keyword>
<dbReference type="Proteomes" id="UP001589647">
    <property type="component" value="Unassembled WGS sequence"/>
</dbReference>
<dbReference type="InterPro" id="IPR036249">
    <property type="entry name" value="Thioredoxin-like_sf"/>
</dbReference>
<keyword evidence="4 6" id="KW-1015">Disulfide bond</keyword>
<evidence type="ECO:0000256" key="6">
    <source>
        <dbReference type="HAMAP-Rule" id="MF_00269"/>
    </source>
</evidence>
<keyword evidence="1 6" id="KW-0575">Peroxidase</keyword>
<reference evidence="8 9" key="1">
    <citation type="submission" date="2024-09" db="EMBL/GenBank/DDBJ databases">
        <authorList>
            <person name="Sun Q."/>
            <person name="Mori K."/>
        </authorList>
    </citation>
    <scope>NUCLEOTIDE SEQUENCE [LARGE SCALE GENOMIC DNA]</scope>
    <source>
        <strain evidence="8 9">CCM 3426</strain>
    </source>
</reference>
<comment type="similarity">
    <text evidence="6">Belongs to the peroxiredoxin family. Tpx subfamily.</text>
</comment>
<dbReference type="InterPro" id="IPR013740">
    <property type="entry name" value="Redoxin"/>
</dbReference>
<accession>A0ABV5II48</accession>
<organism evidence="8 9">
    <name type="scientific">Nonomuraea spiralis</name>
    <dbReference type="NCBI Taxonomy" id="46182"/>
    <lineage>
        <taxon>Bacteria</taxon>
        <taxon>Bacillati</taxon>
        <taxon>Actinomycetota</taxon>
        <taxon>Actinomycetes</taxon>
        <taxon>Streptosporangiales</taxon>
        <taxon>Streptosporangiaceae</taxon>
        <taxon>Nonomuraea</taxon>
    </lineage>
</organism>
<evidence type="ECO:0000313" key="8">
    <source>
        <dbReference type="EMBL" id="MFB9204210.1"/>
    </source>
</evidence>
<dbReference type="HAMAP" id="MF_00269">
    <property type="entry name" value="Tpx"/>
    <property type="match status" value="1"/>
</dbReference>
<evidence type="ECO:0000256" key="4">
    <source>
        <dbReference type="ARBA" id="ARBA00023157"/>
    </source>
</evidence>
<evidence type="ECO:0000256" key="5">
    <source>
        <dbReference type="ARBA" id="ARBA00023284"/>
    </source>
</evidence>
<dbReference type="NCBIfam" id="NF001808">
    <property type="entry name" value="PRK00522.1"/>
    <property type="match status" value="1"/>
</dbReference>
<comment type="miscellaneous">
    <text evidence="6">The active site is a conserved redox-active cysteine residue, the peroxidatic cysteine (C(P)), which makes the nucleophilic attack on the peroxide substrate. The peroxide oxidizes the C(P)-SH to cysteine sulfenic acid (C(P)-SOH), which then reacts with another cysteine residue, the resolving cysteine (C(R)), to form a disulfide bridge. The disulfide is subsequently reduced by an appropriate electron donor to complete the catalytic cycle. In this atypical 2-Cys peroxiredoxin, C(R) is present in the same subunit to form an intramolecular disulfide. The disulfide is subsequently reduced by thioredoxin.</text>
</comment>
<dbReference type="Pfam" id="PF08534">
    <property type="entry name" value="Redoxin"/>
    <property type="match status" value="1"/>
</dbReference>
<dbReference type="EMBL" id="JBHMEI010000016">
    <property type="protein sequence ID" value="MFB9204210.1"/>
    <property type="molecule type" value="Genomic_DNA"/>
</dbReference>
<evidence type="ECO:0000256" key="1">
    <source>
        <dbReference type="ARBA" id="ARBA00022559"/>
    </source>
</evidence>
<dbReference type="InterPro" id="IPR002065">
    <property type="entry name" value="TPX"/>
</dbReference>
<keyword evidence="2 6" id="KW-0049">Antioxidant</keyword>
<evidence type="ECO:0000259" key="7">
    <source>
        <dbReference type="PROSITE" id="PS51352"/>
    </source>
</evidence>
<dbReference type="InterPro" id="IPR013766">
    <property type="entry name" value="Thioredoxin_domain"/>
</dbReference>
<evidence type="ECO:0000256" key="3">
    <source>
        <dbReference type="ARBA" id="ARBA00023002"/>
    </source>
</evidence>
<dbReference type="EC" id="1.11.1.24" evidence="6"/>
<feature type="disulfide bond" description="Redox-active" evidence="6">
    <location>
        <begin position="60"/>
        <end position="94"/>
    </location>
</feature>
<dbReference type="PROSITE" id="PS01265">
    <property type="entry name" value="TPX"/>
    <property type="match status" value="1"/>
</dbReference>
<dbReference type="RefSeq" id="WP_125631793.1">
    <property type="nucleotide sequence ID" value="NZ_BMRC01000008.1"/>
</dbReference>
<dbReference type="InterPro" id="IPR050455">
    <property type="entry name" value="Tpx_Peroxidase_subfamily"/>
</dbReference>